<gene>
    <name evidence="1" type="ordered locus">Cphamn1_0856</name>
</gene>
<evidence type="ECO:0000313" key="1">
    <source>
        <dbReference type="EMBL" id="ACE03807.1"/>
    </source>
</evidence>
<sequence length="50" mass="6053">MDSRVRHGNDREWRGVMQFYRTRMDSRVKKFPVPVRTFSLPLVNYSDHIA</sequence>
<reference evidence="1" key="1">
    <citation type="submission" date="2008-06" db="EMBL/GenBank/DDBJ databases">
        <title>Complete sequence of Chlorobium phaeobacteroides BS1.</title>
        <authorList>
            <consortium name="US DOE Joint Genome Institute"/>
            <person name="Lucas S."/>
            <person name="Copeland A."/>
            <person name="Lapidus A."/>
            <person name="Glavina del Rio T."/>
            <person name="Dalin E."/>
            <person name="Tice H."/>
            <person name="Bruce D."/>
            <person name="Goodwin L."/>
            <person name="Pitluck S."/>
            <person name="Schmutz J."/>
            <person name="Larimer F."/>
            <person name="Land M."/>
            <person name="Hauser L."/>
            <person name="Kyrpides N."/>
            <person name="Ovchinnikova G."/>
            <person name="Li T."/>
            <person name="Liu Z."/>
            <person name="Zhao F."/>
            <person name="Overmann J."/>
            <person name="Bryant D.A."/>
            <person name="Richardson P."/>
        </authorList>
    </citation>
    <scope>NUCLEOTIDE SEQUENCE [LARGE SCALE GENOMIC DNA]</scope>
    <source>
        <strain evidence="1">BS1</strain>
    </source>
</reference>
<proteinExistence type="predicted"/>
<dbReference type="HOGENOM" id="CLU_3116000_0_0_10"/>
<dbReference type="KEGG" id="cpb:Cphamn1_0856"/>
<dbReference type="EMBL" id="CP001101">
    <property type="protein sequence ID" value="ACE03807.1"/>
    <property type="molecule type" value="Genomic_DNA"/>
</dbReference>
<accession>B3EPC9</accession>
<dbReference type="STRING" id="331678.Cphamn1_0856"/>
<dbReference type="AlphaFoldDB" id="B3EPC9"/>
<name>B3EPC9_CHLPB</name>
<organism evidence="1">
    <name type="scientific">Chlorobium phaeobacteroides (strain BS1)</name>
    <dbReference type="NCBI Taxonomy" id="331678"/>
    <lineage>
        <taxon>Bacteria</taxon>
        <taxon>Pseudomonadati</taxon>
        <taxon>Chlorobiota</taxon>
        <taxon>Chlorobiia</taxon>
        <taxon>Chlorobiales</taxon>
        <taxon>Chlorobiaceae</taxon>
        <taxon>Chlorobium/Pelodictyon group</taxon>
        <taxon>Chlorobium</taxon>
    </lineage>
</organism>
<protein>
    <submittedName>
        <fullName evidence="1">Uncharacterized protein</fullName>
    </submittedName>
</protein>